<sequence length="451" mass="49431">MANSMVRLALAVTFIVALTACSRNQTNGSKEADGFSANDGVSTPSAFKEPNPKPIELVFYGAGFSEEPFMLDYGNAIKEKFPHITVKFIRVDTAKLSEVIASGAQLDIQLSVDFQLKQNMIDFGLQYDHAELIHKYKYDTGKLNIQMMETLRSIGGGKLYGLPIYLTIPSLVYNKDLFDKFGVGYPKDGMSWDEAYELAKKMTRNEGGISYRGMVVAFQALSVHNQLSLNFVDTESGKALFSSNGNWQKHVNNLTRFYKIPGNEVDDKTIQGAAQNNFFFKDKAAAMFATVAGASVFSLNPSVNMDVATIPFYPDLQGVSGRPSAGVFGVSALSKQKDEAFQVIAFLASKEFQLKRSKLGAISVLSNDEEIRKAFGAEDAAWKGKNIQAMNPSRFATSGRASNYDHLALPNILGQMNLVAQGSVDVNTALRTAGELTEKAIEDMKSRLNNK</sequence>
<dbReference type="RefSeq" id="WP_139604200.1">
    <property type="nucleotide sequence ID" value="NZ_VDCQ01000031.1"/>
</dbReference>
<proteinExistence type="predicted"/>
<dbReference type="PROSITE" id="PS51257">
    <property type="entry name" value="PROKAR_LIPOPROTEIN"/>
    <property type="match status" value="1"/>
</dbReference>
<keyword evidence="4" id="KW-1185">Reference proteome</keyword>
<evidence type="ECO:0000256" key="2">
    <source>
        <dbReference type="SAM" id="SignalP"/>
    </source>
</evidence>
<accession>A0A5C4T5C3</accession>
<protein>
    <submittedName>
        <fullName evidence="3">Carbohydrate ABC transporter substrate-binding protein</fullName>
    </submittedName>
</protein>
<dbReference type="InterPro" id="IPR050490">
    <property type="entry name" value="Bact_solute-bd_prot1"/>
</dbReference>
<dbReference type="SUPFAM" id="SSF53850">
    <property type="entry name" value="Periplasmic binding protein-like II"/>
    <property type="match status" value="1"/>
</dbReference>
<dbReference type="AlphaFoldDB" id="A0A5C4T5C3"/>
<evidence type="ECO:0000256" key="1">
    <source>
        <dbReference type="SAM" id="MobiDB-lite"/>
    </source>
</evidence>
<evidence type="ECO:0000313" key="3">
    <source>
        <dbReference type="EMBL" id="TNJ64274.1"/>
    </source>
</evidence>
<dbReference type="Proteomes" id="UP000307943">
    <property type="component" value="Unassembled WGS sequence"/>
</dbReference>
<dbReference type="InterPro" id="IPR006059">
    <property type="entry name" value="SBP"/>
</dbReference>
<keyword evidence="2" id="KW-0732">Signal</keyword>
<dbReference type="PANTHER" id="PTHR43649">
    <property type="entry name" value="ARABINOSE-BINDING PROTEIN-RELATED"/>
    <property type="match status" value="1"/>
</dbReference>
<dbReference type="Gene3D" id="3.40.190.10">
    <property type="entry name" value="Periplasmic binding protein-like II"/>
    <property type="match status" value="1"/>
</dbReference>
<organism evidence="3 4">
    <name type="scientific">Paenibacillus hemerocallicola</name>
    <dbReference type="NCBI Taxonomy" id="1172614"/>
    <lineage>
        <taxon>Bacteria</taxon>
        <taxon>Bacillati</taxon>
        <taxon>Bacillota</taxon>
        <taxon>Bacilli</taxon>
        <taxon>Bacillales</taxon>
        <taxon>Paenibacillaceae</taxon>
        <taxon>Paenibacillus</taxon>
    </lineage>
</organism>
<reference evidence="3 4" key="1">
    <citation type="submission" date="2019-05" db="EMBL/GenBank/DDBJ databases">
        <title>We sequenced the genome of Paenibacillus hemerocallicola KCTC 33185 for further insight into its adaptation and study the phylogeny of Paenibacillus.</title>
        <authorList>
            <person name="Narsing Rao M.P."/>
        </authorList>
    </citation>
    <scope>NUCLEOTIDE SEQUENCE [LARGE SCALE GENOMIC DNA]</scope>
    <source>
        <strain evidence="3 4">KCTC 33185</strain>
    </source>
</reference>
<name>A0A5C4T5C3_9BACL</name>
<evidence type="ECO:0000313" key="4">
    <source>
        <dbReference type="Proteomes" id="UP000307943"/>
    </source>
</evidence>
<dbReference type="Pfam" id="PF01547">
    <property type="entry name" value="SBP_bac_1"/>
    <property type="match status" value="1"/>
</dbReference>
<dbReference type="PANTHER" id="PTHR43649:SF12">
    <property type="entry name" value="DIACETYLCHITOBIOSE BINDING PROTEIN DASA"/>
    <property type="match status" value="1"/>
</dbReference>
<dbReference type="EMBL" id="VDCQ01000031">
    <property type="protein sequence ID" value="TNJ64274.1"/>
    <property type="molecule type" value="Genomic_DNA"/>
</dbReference>
<feature type="signal peptide" evidence="2">
    <location>
        <begin position="1"/>
        <end position="19"/>
    </location>
</feature>
<comment type="caution">
    <text evidence="3">The sequence shown here is derived from an EMBL/GenBank/DDBJ whole genome shotgun (WGS) entry which is preliminary data.</text>
</comment>
<gene>
    <name evidence="3" type="ORF">FE784_21010</name>
</gene>
<dbReference type="OrthoDB" id="9780991at2"/>
<feature type="region of interest" description="Disordered" evidence="1">
    <location>
        <begin position="27"/>
        <end position="48"/>
    </location>
</feature>
<feature type="chain" id="PRO_5038795494" evidence="2">
    <location>
        <begin position="20"/>
        <end position="451"/>
    </location>
</feature>